<organism evidence="5 6">
    <name type="scientific">Thraustotheca clavata</name>
    <dbReference type="NCBI Taxonomy" id="74557"/>
    <lineage>
        <taxon>Eukaryota</taxon>
        <taxon>Sar</taxon>
        <taxon>Stramenopiles</taxon>
        <taxon>Oomycota</taxon>
        <taxon>Saprolegniomycetes</taxon>
        <taxon>Saprolegniales</taxon>
        <taxon>Achlyaceae</taxon>
        <taxon>Thraustotheca</taxon>
    </lineage>
</organism>
<evidence type="ECO:0000256" key="3">
    <source>
        <dbReference type="SAM" id="MobiDB-lite"/>
    </source>
</evidence>
<dbReference type="STRING" id="74557.A0A1V9ZRV4"/>
<sequence>MANKFPYDQLHGNGILFHPIQEDEERIAGLKAPVVNIHKEYAASGSYAKTRETIRDVVQQHKGKVLSNNERHIREQQAEKYRTRFLETRLATTGPPTLNTLSVMIDHQKKHADELTEKDLNDPKIAKEEAMRSIKTAMYRSYGSGKLDLKAQHIDVMPEAIFTTFLLQMARFIKEINISRNEFREISSTFCDSFPGCELLNASENSLNSISREIGAWDDLHTLNLDCNKLDLLPDTLPCSIINFSASRNRIAEVPYIYRLNRLATLDLSHNLLHLLPNALFELTFLRQLNCSKNKIISMALIPIPSFQRRHSFVLEETSHENTTKKDWTVQIDPITKENIYFNNKTKQVTRKRPQVLDSETKPSIPKLQLNGNTNKKEYPGGWEIIPGQRASYRNHSTEETWTCIPPELDRYDRLVHMKKLNLSNNEIDELPASVGQMHSLEYLSIGHNRLYTLPAALCDLTNLTCLYAPSNCISTLPQGFVSFPVLKELDLKLNRLSKLPSQIGNLTTLTTLDLSSNNLEYVPGSMIQLHKLVTLSLNGNPLLKVPSANAQMLGVPAVFAEIKNQIFTEKRGEPPKPSQVATGIVDECITTDIHVHRELMTLIENAKSTFVIDFHWRNLTSLPIELFQLSMLQELRLTGHNFKEVPPEIALLSSLRLLNLRQNHIKVLDPSCVGVNCQWEEFDIENNELVLLPDTLVNASKLRILRLGCNFLETLPPSLDKLQELQMLHAPHNHLLALPDDLSRAPLLKVIDVSNNRIRQLDTFDFDTLTHLVEFKANRNFLSTLPPSIAQATIQDLSLSGNQIEEFPMVACKMKFIKRLWMQSNRLLELPVEFGELQTLEMVEFEGNPLRSPPPTILSQGIVEIQIYLQKRLGRVEELKKLLAAVPYGFHVDHIIPRTRNLLVSNIEFLHPEDIEAFENQVDQYVNGSFFEWPDTRGVDLVEQLRAKQFERAQNARKAVLDNVLALCKLIQHKRWLDKVDFRYDLTRPWGYNAEQVQCFMINPIALYEDWEDVPSILSVIEKRVGRGFKEEAFIHSREVVADALNNFKGVYGPIGLAHDRIPFRCGCEEMIRKGTKHDPCYKYGWTIVYAIVTHEEAARRVKEEEQITNALKQVREEIETFLTTTRNGKARLFKEAKKLKKERRDRKKRIKKQLPSLKKAVVLRKDDLKIAEQKKVLDKIIAGEAWDEMAESDADKAIKDIVDDIAVQEEYIQDMEKIVVQLKHELRQKFNHYVTEIVDLLLGTTGKEIRERIVLNQRVKAVRKRYRRPWDLEFEKFKAKYLDMPAPPSPRDNSEISEISDSDYEDDISGVSSVVSDKEENANDPEPADESEDSDL</sequence>
<reference evidence="5 6" key="1">
    <citation type="journal article" date="2014" name="Genome Biol. Evol.">
        <title>The secreted proteins of Achlya hypogyna and Thraustotheca clavata identify the ancestral oomycete secretome and reveal gene acquisitions by horizontal gene transfer.</title>
        <authorList>
            <person name="Misner I."/>
            <person name="Blouin N."/>
            <person name="Leonard G."/>
            <person name="Richards T.A."/>
            <person name="Lane C.E."/>
        </authorList>
    </citation>
    <scope>NUCLEOTIDE SEQUENCE [LARGE SCALE GENOMIC DNA]</scope>
    <source>
        <strain evidence="5 6">ATCC 34112</strain>
    </source>
</reference>
<feature type="region of interest" description="Disordered" evidence="3">
    <location>
        <begin position="1285"/>
        <end position="1338"/>
    </location>
</feature>
<dbReference type="InterPro" id="IPR055414">
    <property type="entry name" value="LRR_R13L4/SHOC2-like"/>
</dbReference>
<accession>A0A1V9ZRV4</accession>
<keyword evidence="1" id="KW-0433">Leucine-rich repeat</keyword>
<dbReference type="SMART" id="SM00364">
    <property type="entry name" value="LRR_BAC"/>
    <property type="match status" value="10"/>
</dbReference>
<evidence type="ECO:0000256" key="1">
    <source>
        <dbReference type="ARBA" id="ARBA00022614"/>
    </source>
</evidence>
<evidence type="ECO:0000313" key="6">
    <source>
        <dbReference type="Proteomes" id="UP000243217"/>
    </source>
</evidence>
<dbReference type="OrthoDB" id="676979at2759"/>
<feature type="compositionally biased region" description="Acidic residues" evidence="3">
    <location>
        <begin position="1324"/>
        <end position="1338"/>
    </location>
</feature>
<protein>
    <recommendedName>
        <fullName evidence="4">Disease resistance R13L4/SHOC-2-like LRR domain-containing protein</fullName>
    </recommendedName>
</protein>
<dbReference type="Pfam" id="PF23598">
    <property type="entry name" value="LRR_14"/>
    <property type="match status" value="1"/>
</dbReference>
<keyword evidence="2" id="KW-0677">Repeat</keyword>
<evidence type="ECO:0000259" key="4">
    <source>
        <dbReference type="Pfam" id="PF23598"/>
    </source>
</evidence>
<feature type="domain" description="Disease resistance R13L4/SHOC-2-like LRR" evidence="4">
    <location>
        <begin position="409"/>
        <end position="492"/>
    </location>
</feature>
<dbReference type="SMART" id="SM00369">
    <property type="entry name" value="LRR_TYP"/>
    <property type="match status" value="12"/>
</dbReference>
<dbReference type="Proteomes" id="UP000243217">
    <property type="component" value="Unassembled WGS sequence"/>
</dbReference>
<comment type="caution">
    <text evidence="5">The sequence shown here is derived from an EMBL/GenBank/DDBJ whole genome shotgun (WGS) entry which is preliminary data.</text>
</comment>
<dbReference type="GO" id="GO:0005737">
    <property type="term" value="C:cytoplasm"/>
    <property type="evidence" value="ECO:0007669"/>
    <property type="project" value="TreeGrafter"/>
</dbReference>
<dbReference type="PANTHER" id="PTHR48051:SF1">
    <property type="entry name" value="RAS SUPPRESSOR PROTEIN 1"/>
    <property type="match status" value="1"/>
</dbReference>
<dbReference type="InterPro" id="IPR050216">
    <property type="entry name" value="LRR_domain-containing"/>
</dbReference>
<keyword evidence="6" id="KW-1185">Reference proteome</keyword>
<evidence type="ECO:0000256" key="2">
    <source>
        <dbReference type="ARBA" id="ARBA00022737"/>
    </source>
</evidence>
<dbReference type="PANTHER" id="PTHR48051">
    <property type="match status" value="1"/>
</dbReference>
<gene>
    <name evidence="5" type="ORF">THRCLA_05877</name>
</gene>
<dbReference type="SUPFAM" id="SSF52058">
    <property type="entry name" value="L domain-like"/>
    <property type="match status" value="3"/>
</dbReference>
<name>A0A1V9ZRV4_9STRA</name>
<feature type="region of interest" description="Disordered" evidence="3">
    <location>
        <begin position="353"/>
        <end position="373"/>
    </location>
</feature>
<dbReference type="InterPro" id="IPR032675">
    <property type="entry name" value="LRR_dom_sf"/>
</dbReference>
<dbReference type="InterPro" id="IPR001611">
    <property type="entry name" value="Leu-rich_rpt"/>
</dbReference>
<dbReference type="Gene3D" id="3.80.10.10">
    <property type="entry name" value="Ribonuclease Inhibitor"/>
    <property type="match status" value="4"/>
</dbReference>
<dbReference type="EMBL" id="JNBS01001689">
    <property type="protein sequence ID" value="OQS00723.1"/>
    <property type="molecule type" value="Genomic_DNA"/>
</dbReference>
<evidence type="ECO:0000313" key="5">
    <source>
        <dbReference type="EMBL" id="OQS00723.1"/>
    </source>
</evidence>
<proteinExistence type="predicted"/>
<dbReference type="PROSITE" id="PS51450">
    <property type="entry name" value="LRR"/>
    <property type="match status" value="1"/>
</dbReference>
<dbReference type="InterPro" id="IPR003591">
    <property type="entry name" value="Leu-rich_rpt_typical-subtyp"/>
</dbReference>
<feature type="compositionally biased region" description="Acidic residues" evidence="3">
    <location>
        <begin position="1300"/>
        <end position="1310"/>
    </location>
</feature>